<feature type="compositionally biased region" description="Low complexity" evidence="1">
    <location>
        <begin position="185"/>
        <end position="203"/>
    </location>
</feature>
<dbReference type="RefSeq" id="WP_273942168.1">
    <property type="nucleotide sequence ID" value="NZ_CP097263.1"/>
</dbReference>
<keyword evidence="2" id="KW-0472">Membrane</keyword>
<protein>
    <submittedName>
        <fullName evidence="4">YcnI family protein</fullName>
    </submittedName>
</protein>
<accession>A0ABV6MNB6</accession>
<reference evidence="4 5" key="1">
    <citation type="submission" date="2024-09" db="EMBL/GenBank/DDBJ databases">
        <authorList>
            <person name="Sun Q."/>
            <person name="Mori K."/>
        </authorList>
    </citation>
    <scope>NUCLEOTIDE SEQUENCE [LARGE SCALE GENOMIC DNA]</scope>
    <source>
        <strain evidence="4 5">TBRC 1432</strain>
    </source>
</reference>
<dbReference type="InterPro" id="IPR038507">
    <property type="entry name" value="YcnI-like_sf"/>
</dbReference>
<name>A0ABV6MNB6_9PSEU</name>
<evidence type="ECO:0000256" key="2">
    <source>
        <dbReference type="SAM" id="Phobius"/>
    </source>
</evidence>
<feature type="transmembrane region" description="Helical" evidence="2">
    <location>
        <begin position="209"/>
        <end position="230"/>
    </location>
</feature>
<evidence type="ECO:0000259" key="3">
    <source>
        <dbReference type="Pfam" id="PF07987"/>
    </source>
</evidence>
<proteinExistence type="predicted"/>
<keyword evidence="2" id="KW-1133">Transmembrane helix</keyword>
<feature type="domain" description="YncI copper-binding" evidence="3">
    <location>
        <begin position="34"/>
        <end position="183"/>
    </location>
</feature>
<keyword evidence="2" id="KW-0812">Transmembrane</keyword>
<comment type="caution">
    <text evidence="4">The sequence shown here is derived from an EMBL/GenBank/DDBJ whole genome shotgun (WGS) entry which is preliminary data.</text>
</comment>
<evidence type="ECO:0000256" key="1">
    <source>
        <dbReference type="SAM" id="MobiDB-lite"/>
    </source>
</evidence>
<dbReference type="InterPro" id="IPR012533">
    <property type="entry name" value="YcnI-copper_dom"/>
</dbReference>
<dbReference type="Pfam" id="PF07987">
    <property type="entry name" value="DUF1775"/>
    <property type="match status" value="1"/>
</dbReference>
<organism evidence="4 5">
    <name type="scientific">Kutzneria chonburiensis</name>
    <dbReference type="NCBI Taxonomy" id="1483604"/>
    <lineage>
        <taxon>Bacteria</taxon>
        <taxon>Bacillati</taxon>
        <taxon>Actinomycetota</taxon>
        <taxon>Actinomycetes</taxon>
        <taxon>Pseudonocardiales</taxon>
        <taxon>Pseudonocardiaceae</taxon>
        <taxon>Kutzneria</taxon>
    </lineage>
</organism>
<keyword evidence="5" id="KW-1185">Reference proteome</keyword>
<dbReference type="Proteomes" id="UP001589810">
    <property type="component" value="Unassembled WGS sequence"/>
</dbReference>
<dbReference type="CDD" id="cd08545">
    <property type="entry name" value="YcnI_like"/>
    <property type="match status" value="1"/>
</dbReference>
<dbReference type="EMBL" id="JBHLUD010000002">
    <property type="protein sequence ID" value="MFC0541798.1"/>
    <property type="molecule type" value="Genomic_DNA"/>
</dbReference>
<sequence length="245" mass="25183">MSLRSSSRALTRIGAIATVTLATGLLGAGIAAAHVETEPGQATKGDESTITFRVPNEEDSAGVVKLEVSFPLDHPVPEANTTPIPGWTAKVTKTTLPAAVHQNNSDVKEAVQTVTWTADPGTQIKPGEFLRFPVLAGPLADNTDKLTFKAVQTYSNGDVVRWIDPPAAEGAQEPEHPAPTITLVSDSADSPAKPAEAAPASTSDSTARWLGGAGLVVGILGLALGIAIAARGRRAAPSATKSTVE</sequence>
<feature type="region of interest" description="Disordered" evidence="1">
    <location>
        <begin position="169"/>
        <end position="205"/>
    </location>
</feature>
<dbReference type="Gene3D" id="2.60.40.2230">
    <property type="entry name" value="Uncharacterised protein YcnI-like PF07987, DUF1775"/>
    <property type="match status" value="1"/>
</dbReference>
<evidence type="ECO:0000313" key="5">
    <source>
        <dbReference type="Proteomes" id="UP001589810"/>
    </source>
</evidence>
<evidence type="ECO:0000313" key="4">
    <source>
        <dbReference type="EMBL" id="MFC0541798.1"/>
    </source>
</evidence>
<gene>
    <name evidence="4" type="ORF">ACFFH7_09915</name>
</gene>